<protein>
    <submittedName>
        <fullName evidence="1">Uncharacterized protein</fullName>
    </submittedName>
</protein>
<evidence type="ECO:0000313" key="1">
    <source>
        <dbReference type="EMBL" id="KKL65428.1"/>
    </source>
</evidence>
<comment type="caution">
    <text evidence="1">The sequence shown here is derived from an EMBL/GenBank/DDBJ whole genome shotgun (WGS) entry which is preliminary data.</text>
</comment>
<organism evidence="1">
    <name type="scientific">marine sediment metagenome</name>
    <dbReference type="NCBI Taxonomy" id="412755"/>
    <lineage>
        <taxon>unclassified sequences</taxon>
        <taxon>metagenomes</taxon>
        <taxon>ecological metagenomes</taxon>
    </lineage>
</organism>
<reference evidence="1" key="1">
    <citation type="journal article" date="2015" name="Nature">
        <title>Complex archaea that bridge the gap between prokaryotes and eukaryotes.</title>
        <authorList>
            <person name="Spang A."/>
            <person name="Saw J.H."/>
            <person name="Jorgensen S.L."/>
            <person name="Zaremba-Niedzwiedzka K."/>
            <person name="Martijn J."/>
            <person name="Lind A.E."/>
            <person name="van Eijk R."/>
            <person name="Schleper C."/>
            <person name="Guy L."/>
            <person name="Ettema T.J."/>
        </authorList>
    </citation>
    <scope>NUCLEOTIDE SEQUENCE</scope>
</reference>
<name>A0A0F9DUB1_9ZZZZ</name>
<proteinExistence type="predicted"/>
<sequence>MARVMNVARFPGGGIPSIQSMEYLAAESIVKGSVLIDDGSGQVKLAATQPTTGVVGVALEDIATKPGFNMSHENLVTVRTGRVAEVSVAIADLNTVWSAAAKAGTTIAQTHVNEQHDIVLVSGVWQVDLSASGSAGCIVVDIDVDEGIVFFKWLSTVILTT</sequence>
<dbReference type="AlphaFoldDB" id="A0A0F9DUB1"/>
<gene>
    <name evidence="1" type="ORF">LCGC14_2155070</name>
</gene>
<dbReference type="EMBL" id="LAZR01027531">
    <property type="protein sequence ID" value="KKL65428.1"/>
    <property type="molecule type" value="Genomic_DNA"/>
</dbReference>
<accession>A0A0F9DUB1</accession>